<comment type="caution">
    <text evidence="8">The sequence shown here is derived from an EMBL/GenBank/DDBJ whole genome shotgun (WGS) entry which is preliminary data.</text>
</comment>
<organism evidence="8 9">
    <name type="scientific">Wickerhamiella sorbophila</name>
    <dbReference type="NCBI Taxonomy" id="45607"/>
    <lineage>
        <taxon>Eukaryota</taxon>
        <taxon>Fungi</taxon>
        <taxon>Dikarya</taxon>
        <taxon>Ascomycota</taxon>
        <taxon>Saccharomycotina</taxon>
        <taxon>Dipodascomycetes</taxon>
        <taxon>Dipodascales</taxon>
        <taxon>Trichomonascaceae</taxon>
        <taxon>Wickerhamiella</taxon>
    </lineage>
</organism>
<dbReference type="AlphaFoldDB" id="A0A2T0FIF1"/>
<feature type="binding site" evidence="6">
    <location>
        <position position="289"/>
    </location>
    <ligand>
        <name>D-dopa</name>
        <dbReference type="ChEBI" id="CHEBI:149689"/>
    </ligand>
</feature>
<dbReference type="InterPro" id="IPR006181">
    <property type="entry name" value="D-amino_acid_oxidase_CS"/>
</dbReference>
<keyword evidence="5" id="KW-0560">Oxidoreductase</keyword>
<protein>
    <submittedName>
        <fullName evidence="8">D-amino-acid oxidase</fullName>
    </submittedName>
</protein>
<dbReference type="PANTHER" id="PTHR11530">
    <property type="entry name" value="D-AMINO ACID OXIDASE"/>
    <property type="match status" value="1"/>
</dbReference>
<dbReference type="Proteomes" id="UP000238350">
    <property type="component" value="Unassembled WGS sequence"/>
</dbReference>
<feature type="binding site" evidence="6">
    <location>
        <position position="228"/>
    </location>
    <ligand>
        <name>D-serine</name>
        <dbReference type="ChEBI" id="CHEBI:35247"/>
    </ligand>
</feature>
<dbReference type="Gene3D" id="3.30.9.10">
    <property type="entry name" value="D-Amino Acid Oxidase, subunit A, domain 2"/>
    <property type="match status" value="1"/>
</dbReference>
<sequence length="339" mass="37227">MSEIVIVGSGIIGLYTALILCRCELATKITVVAKWLPGDNSIEYTSPIAGGNFSSISAADPAALEYDRLSFLYLDEIFKNYGREAGLARLKTTEFWRQKPPAAKIESLKSYVPDFEIIEDKEVLKSKDASFGVRYTTYNFYCPHFLKFLYNKLRDHGVTFLRRELSHITDAASAKTEVIFNCTGNGAATIGGVSDSKCMPIRGQIVLIRAPHINENFGLLSEDREPIYVIPRPFSGGQVVLGGYYQKGDSTPDTFGYQSAAIIDKTTRYFPQLLAKGPLDVIVEKAGLRPGREGGARIEKETINGKTVIHNYGAGGTGFQSGLGMALKAIELYLPSPRL</sequence>
<feature type="binding site" evidence="6">
    <location>
        <begin position="45"/>
        <end position="46"/>
    </location>
    <ligand>
        <name>FAD</name>
        <dbReference type="ChEBI" id="CHEBI:57692"/>
    </ligand>
</feature>
<keyword evidence="9" id="KW-1185">Reference proteome</keyword>
<dbReference type="GO" id="GO:0005737">
    <property type="term" value="C:cytoplasm"/>
    <property type="evidence" value="ECO:0007669"/>
    <property type="project" value="TreeGrafter"/>
</dbReference>
<evidence type="ECO:0000259" key="7">
    <source>
        <dbReference type="Pfam" id="PF01266"/>
    </source>
</evidence>
<dbReference type="GeneID" id="36516114"/>
<dbReference type="RefSeq" id="XP_024664691.1">
    <property type="nucleotide sequence ID" value="XM_024808923.1"/>
</dbReference>
<evidence type="ECO:0000256" key="2">
    <source>
        <dbReference type="ARBA" id="ARBA00006730"/>
    </source>
</evidence>
<dbReference type="PROSITE" id="PS00677">
    <property type="entry name" value="DAO"/>
    <property type="match status" value="1"/>
</dbReference>
<comment type="cofactor">
    <cofactor evidence="1 6">
        <name>FAD</name>
        <dbReference type="ChEBI" id="CHEBI:57692"/>
    </cofactor>
</comment>
<comment type="similarity">
    <text evidence="2">Belongs to the DAMOX/DASOX family.</text>
</comment>
<feature type="binding site" evidence="6">
    <location>
        <position position="316"/>
    </location>
    <ligand>
        <name>D-dopa</name>
        <dbReference type="ChEBI" id="CHEBI:149689"/>
    </ligand>
</feature>
<dbReference type="Gene3D" id="3.40.50.720">
    <property type="entry name" value="NAD(P)-binding Rossmann-like Domain"/>
    <property type="match status" value="1"/>
</dbReference>
<dbReference type="GO" id="GO:0019478">
    <property type="term" value="P:D-amino acid catabolic process"/>
    <property type="evidence" value="ECO:0007669"/>
    <property type="project" value="TreeGrafter"/>
</dbReference>
<dbReference type="InterPro" id="IPR023209">
    <property type="entry name" value="DAO"/>
</dbReference>
<dbReference type="OrthoDB" id="2015447at2759"/>
<dbReference type="InterPro" id="IPR006076">
    <property type="entry name" value="FAD-dep_OxRdtase"/>
</dbReference>
<evidence type="ECO:0000256" key="6">
    <source>
        <dbReference type="PIRSR" id="PIRSR000189-1"/>
    </source>
</evidence>
<keyword evidence="3" id="KW-0285">Flavoprotein</keyword>
<dbReference type="SUPFAM" id="SSF51971">
    <property type="entry name" value="Nucleotide-binding domain"/>
    <property type="match status" value="1"/>
</dbReference>
<evidence type="ECO:0000313" key="8">
    <source>
        <dbReference type="EMBL" id="PRT54746.1"/>
    </source>
</evidence>
<evidence type="ECO:0000256" key="4">
    <source>
        <dbReference type="ARBA" id="ARBA00022827"/>
    </source>
</evidence>
<evidence type="ECO:0000256" key="1">
    <source>
        <dbReference type="ARBA" id="ARBA00001974"/>
    </source>
</evidence>
<dbReference type="GO" id="GO:0003884">
    <property type="term" value="F:D-amino-acid oxidase activity"/>
    <property type="evidence" value="ECO:0007669"/>
    <property type="project" value="InterPro"/>
</dbReference>
<dbReference type="SUPFAM" id="SSF54373">
    <property type="entry name" value="FAD-linked reductases, C-terminal domain"/>
    <property type="match status" value="1"/>
</dbReference>
<keyword evidence="4 6" id="KW-0274">FAD</keyword>
<dbReference type="PANTHER" id="PTHR11530:SF11">
    <property type="entry name" value="D-ASPARTATE OXIDASE"/>
    <property type="match status" value="1"/>
</dbReference>
<dbReference type="PIRSF" id="PIRSF000189">
    <property type="entry name" value="D-aa_oxidase"/>
    <property type="match status" value="1"/>
</dbReference>
<name>A0A2T0FIF1_9ASCO</name>
<evidence type="ECO:0000256" key="5">
    <source>
        <dbReference type="ARBA" id="ARBA00023002"/>
    </source>
</evidence>
<accession>A0A2T0FIF1</accession>
<feature type="binding site" evidence="6">
    <location>
        <position position="183"/>
    </location>
    <ligand>
        <name>FAD</name>
        <dbReference type="ChEBI" id="CHEBI:57692"/>
    </ligand>
</feature>
<evidence type="ECO:0000256" key="3">
    <source>
        <dbReference type="ARBA" id="ARBA00022630"/>
    </source>
</evidence>
<dbReference type="EMBL" id="NDIQ01000021">
    <property type="protein sequence ID" value="PRT54746.1"/>
    <property type="molecule type" value="Genomic_DNA"/>
</dbReference>
<feature type="domain" description="FAD dependent oxidoreductase" evidence="7">
    <location>
        <begin position="4"/>
        <end position="328"/>
    </location>
</feature>
<gene>
    <name evidence="8" type="ORF">B9G98_02366</name>
</gene>
<proteinExistence type="inferred from homology"/>
<dbReference type="STRING" id="45607.A0A2T0FIF1"/>
<reference evidence="8 9" key="1">
    <citation type="submission" date="2017-04" db="EMBL/GenBank/DDBJ databases">
        <title>Genome sequencing of [Candida] sorbophila.</title>
        <authorList>
            <person name="Ahn J.O."/>
        </authorList>
    </citation>
    <scope>NUCLEOTIDE SEQUENCE [LARGE SCALE GENOMIC DNA]</scope>
    <source>
        <strain evidence="8 9">DS02</strain>
    </source>
</reference>
<evidence type="ECO:0000313" key="9">
    <source>
        <dbReference type="Proteomes" id="UP000238350"/>
    </source>
</evidence>
<dbReference type="Pfam" id="PF01266">
    <property type="entry name" value="DAO"/>
    <property type="match status" value="1"/>
</dbReference>
<dbReference type="GO" id="GO:0071949">
    <property type="term" value="F:FAD binding"/>
    <property type="evidence" value="ECO:0007669"/>
    <property type="project" value="InterPro"/>
</dbReference>